<name>A0A1E3HDS1_9TREE</name>
<dbReference type="InterPro" id="IPR001251">
    <property type="entry name" value="CRAL-TRIO_dom"/>
</dbReference>
<dbReference type="PANTHER" id="PTHR10194">
    <property type="entry name" value="RAS GTPASE-ACTIVATING PROTEINS"/>
    <property type="match status" value="1"/>
</dbReference>
<dbReference type="InterPro" id="IPR011993">
    <property type="entry name" value="PH-like_dom_sf"/>
</dbReference>
<dbReference type="GeneID" id="30158168"/>
<feature type="region of interest" description="Disordered" evidence="3">
    <location>
        <begin position="1"/>
        <end position="25"/>
    </location>
</feature>
<feature type="domain" description="Ras-GAP" evidence="4">
    <location>
        <begin position="1286"/>
        <end position="1479"/>
    </location>
</feature>
<feature type="region of interest" description="Disordered" evidence="3">
    <location>
        <begin position="1167"/>
        <end position="1193"/>
    </location>
</feature>
<sequence>MPTLRRGSAASPHHSFSSPSAPRFRQPDIAYHANDAASIMSRPENSTGEQKALNGLVNKLVHKLPCNSGIQLTILEQDAGVKATVQSILQLSRLRLPLVAHALVGALETLSKYTNPYHFLADISLEVLHSQLYLLHVLNLCFSTSWRLHAQSNAPQSSDVPRPWSDPPPFDESLAKYVLSVLLVYTRLVSLESDFLDIGVQPVREQRNTVSGSSSSWGKGAATSSGYSLGTKFLLQHSYPLTQQQPSAERHISPNCTTTTGTIAQMTKCVARAVFYLSAANWPLVFSQTKKRIQYLTTTIEDAPDLNELRLIEWVNVDQSRLSQLLAEVTNAFLHTKRPAQSTIATMLRKAIRNWISINPKEYELFIETGRKMDGGPDALFDVLYSMSDLGSFSNSKRTKAFYPLMSMLLVLCPDTLKRLVMGESARGSSSFSKKIYFLDSFKKGLNSSKGFEACAICYVELMSAGMALTPRLDGSGIRSFIPDIQNDLKNALFYSPLSNEISDMNVLVEGLVALYRANPTTTGGLLFPKLWNDSESSKVVAVKACILMAVEGGRLPWHPPVVDIMREVGPSIRGLIKAHAMSVTADRLGPRRPRGSIELPGVQNDLAYEILSLYALEPSFALINVRLDNSSDSVSSIFLALASLLVIPNPEIIRTATAKTSISLINHICEGCGQGESMKNLGHNAAGGLWQMLLDVGRQMLFAFHDGDYDEITISATSMRDMLYAIIKLAEAYPEVLFPSSKAQPAAMVVSAAGYVCIVSPDVEQIALTLPSFMALGKLTMLAHRSASGEVITNVYSQYPQSRAVVFERLAVLPTAVGRQQQQRMIRRTLRPMAKGSTLTTSVWVGLLSIWESLTTKIIAFEAGNTMTSRDRRRVMTADIEGLDEQESKEWQNLTYFLCSITSVGICTSPPSSLSSAIGKEGLLPAAYDQDISEPLVIVEGFIKQCVELLVTNSVAIRESVKTALGSEYPTSMCGLLVAQISKLLSHAFSPTGVSVSDAFNTLVEQSVNILRLQIDRMGPDNDMPTVQVEMGELLHKLGQYIQRSGRSDLAIRLKTRYCQLVEVALSKKDNVVAENGLGLKNSVMEWLCEWSVATSRDDVYSAGIESHGHSQRELDHACLKAMVPVTEGLVLRLGGEEAEDPQRVLKSRLFYRHYHHLVKVIEKTNKEETQSTNHPPSIQGQPSTRSGTPEDAPTLAILALSNLLSSNIDVGLKHCLALGYHDDPALRTVFMQLLTNILQQGTRFGGLAARRASLAPKLYLENLTSTNMALALAMVDVCSQSGPDMDELSTLLFRVFEGNGTLLGFMRLLIEREVTVTNHESELFRANSLTMRMITMFAKTYGYNYVRATLEPLVLSLAEKPAECSFELDPRKASATDDIDRNADHLKLMCQALLDLICASTPKVPLMFRALCHHIWEVVDDRFPDSRHSAVGSFIFLRFFCPAIVSPDTIDLDSAPDSAQTRRALLLVTKVIQNLANNVVFKEPHMKMLNPFLADNIKQVTKFLSDVAIRPKTVDVQNAAKAFQEDAEKSQDLDGDDAIIHRFVYKNQTKLESSLTGMPKSYHHSTSASKVARTECDGKDALEKLRAVMKATGPPADTNLMSASARALAYDEFMRQNQGRNVDSVKDVFYEGPASQNGRRIFYFVVAKVALIDYDLLAYHVFKSLDNVTEYFDVIIDLTDFSSSTELPMAWLKKSLQICPSAILSSIFTLVLYNPNTYSRKRLKRIIAELLTVSPPVGKNVAAASSPGELVDHIQFSSLALPEHTMVLAYEADHVFTNLVCLSEHGMRVPVMVKLGHDCLQVASWRKQDLTTNVKSYIIDVVKLADIDDIVTSGGIPADQLVIKHSQNETLIFVSRKRNEMAHIIKSARARLRDAPINSRALRPSDVPATLLNVALLNLSSDNETLRMGAYILVQELSRFFKYDLAARVLKVSAGLTIPNNSLSWVRDLSNALANSATHLTLEFLKEWTIGFSKADITHKTASLHYIGPWLLNLDQFSRPTRDDAEESVKQVKEVIRSFISITVAERRRLHLTIQEHLWSPLAKSHGSLVDIMIYELIYGAIDAGLGSDKIECIADILVSISSTNVRGKVVARLRKSLAQTYLRPSNHLTENATWNEVCALARITLALGFNPTAALDTQLFLPEIFHVITLLLGAGPLVMRQTVYGLLVSIIHSLASNATSGEMDGPALVKLSNRLTKPEMMAAFGVSQGHGHIELSGLPNKNETDVHLLDRVEEVSKFLGDVLTAGATSVDCANAWRARWMGLVAATCFQHNPATQPQAFTVLGFLVSDEVDDDLIYQILVAVSTALSHFAESHSILIISMLRCLSRIIPGLLPDSRYVTSLFWLAVGVLQLGYIPLFAPALELLITALRSIHSASPDVPCAEVMEYVLDSRSVVADETQKLDHVCGVSFDVDISFALVAIIYKGVRHPSTRKLTIEVLLDLLRMSASPAQQSGEDEPSVAEEGIAYFVALLSIVANSPEEAKGVLLAAGLPIDEDGVDLGSIPIFSLLSVPDNRRAVLLISLVVALLSGSGGSDAEKVVLYRLLADASAELPEVVRMVYSSLIPRIMSTLGATSNISIINYSTVILERALMDDTYAFPNLSAIPSTDSSTSLPYGHGKPYASSISSTPSVVAGTKEQLLEDIGMKGLGELAFPQVKTDRLTMMARWVASLIENFTI</sequence>
<dbReference type="PROSITE" id="PS00509">
    <property type="entry name" value="RAS_GTPASE_ACTIV_1"/>
    <property type="match status" value="1"/>
</dbReference>
<keyword evidence="2" id="KW-0597">Phosphoprotein</keyword>
<feature type="compositionally biased region" description="Low complexity" evidence="3">
    <location>
        <begin position="8"/>
        <end position="24"/>
    </location>
</feature>
<evidence type="ECO:0000256" key="3">
    <source>
        <dbReference type="SAM" id="MobiDB-lite"/>
    </source>
</evidence>
<evidence type="ECO:0000256" key="2">
    <source>
        <dbReference type="ARBA" id="ARBA00022553"/>
    </source>
</evidence>
<dbReference type="SMART" id="SM00323">
    <property type="entry name" value="RasGAP"/>
    <property type="match status" value="1"/>
</dbReference>
<organism evidence="5 6">
    <name type="scientific">Cryptococcus amylolentus CBS 6039</name>
    <dbReference type="NCBI Taxonomy" id="1295533"/>
    <lineage>
        <taxon>Eukaryota</taxon>
        <taxon>Fungi</taxon>
        <taxon>Dikarya</taxon>
        <taxon>Basidiomycota</taxon>
        <taxon>Agaricomycotina</taxon>
        <taxon>Tremellomycetes</taxon>
        <taxon>Tremellales</taxon>
        <taxon>Cryptococcaceae</taxon>
        <taxon>Cryptococcus</taxon>
    </lineage>
</organism>
<dbReference type="InterPro" id="IPR016024">
    <property type="entry name" value="ARM-type_fold"/>
</dbReference>
<dbReference type="Proteomes" id="UP000094065">
    <property type="component" value="Unassembled WGS sequence"/>
</dbReference>
<dbReference type="Gene3D" id="2.30.29.30">
    <property type="entry name" value="Pleckstrin-homology domain (PH domain)/Phosphotyrosine-binding domain (PTB)"/>
    <property type="match status" value="1"/>
</dbReference>
<dbReference type="SUPFAM" id="SSF48371">
    <property type="entry name" value="ARM repeat"/>
    <property type="match status" value="1"/>
</dbReference>
<dbReference type="Gene3D" id="1.10.506.10">
    <property type="entry name" value="GTPase Activation - p120gap, domain 1"/>
    <property type="match status" value="2"/>
</dbReference>
<dbReference type="InterPro" id="IPR008936">
    <property type="entry name" value="Rho_GTPase_activation_prot"/>
</dbReference>
<dbReference type="Gene3D" id="3.40.525.10">
    <property type="entry name" value="CRAL-TRIO lipid binding domain"/>
    <property type="match status" value="1"/>
</dbReference>
<evidence type="ECO:0000313" key="5">
    <source>
        <dbReference type="EMBL" id="ODN74474.1"/>
    </source>
</evidence>
<dbReference type="GO" id="GO:0005096">
    <property type="term" value="F:GTPase activator activity"/>
    <property type="evidence" value="ECO:0007669"/>
    <property type="project" value="UniProtKB-KW"/>
</dbReference>
<dbReference type="PROSITE" id="PS50018">
    <property type="entry name" value="RAS_GTPASE_ACTIV_2"/>
    <property type="match status" value="1"/>
</dbReference>
<dbReference type="Pfam" id="PF00616">
    <property type="entry name" value="RasGAP"/>
    <property type="match status" value="1"/>
</dbReference>
<evidence type="ECO:0000313" key="6">
    <source>
        <dbReference type="Proteomes" id="UP000094065"/>
    </source>
</evidence>
<keyword evidence="6" id="KW-1185">Reference proteome</keyword>
<dbReference type="SUPFAM" id="SSF48350">
    <property type="entry name" value="GTPase activation domain, GAP"/>
    <property type="match status" value="1"/>
</dbReference>
<dbReference type="RefSeq" id="XP_018990255.1">
    <property type="nucleotide sequence ID" value="XM_019141448.1"/>
</dbReference>
<dbReference type="InterPro" id="IPR023152">
    <property type="entry name" value="RasGAP_CS"/>
</dbReference>
<dbReference type="InterPro" id="IPR039360">
    <property type="entry name" value="Ras_GTPase"/>
</dbReference>
<keyword evidence="1" id="KW-0343">GTPase activation</keyword>
<reference evidence="5 6" key="1">
    <citation type="submission" date="2016-06" db="EMBL/GenBank/DDBJ databases">
        <title>Evolution of pathogenesis and genome organization in the Tremellales.</title>
        <authorList>
            <person name="Cuomo C."/>
            <person name="Litvintseva A."/>
            <person name="Heitman J."/>
            <person name="Chen Y."/>
            <person name="Sun S."/>
            <person name="Springer D."/>
            <person name="Dromer F."/>
            <person name="Young S."/>
            <person name="Zeng Q."/>
            <person name="Chapman S."/>
            <person name="Gujja S."/>
            <person name="Saif S."/>
            <person name="Birren B."/>
        </authorList>
    </citation>
    <scope>NUCLEOTIDE SEQUENCE [LARGE SCALE GENOMIC DNA]</scope>
    <source>
        <strain evidence="5 6">CBS 6039</strain>
    </source>
</reference>
<dbReference type="STRING" id="1295533.A0A1E3HDS1"/>
<dbReference type="OrthoDB" id="28245at2759"/>
<dbReference type="PANTHER" id="PTHR10194:SF142">
    <property type="entry name" value="NEUROFIBROMIN"/>
    <property type="match status" value="1"/>
</dbReference>
<comment type="caution">
    <text evidence="5">The sequence shown here is derived from an EMBL/GenBank/DDBJ whole genome shotgun (WGS) entry which is preliminary data.</text>
</comment>
<gene>
    <name evidence="5" type="ORF">L202_06859</name>
</gene>
<feature type="compositionally biased region" description="Polar residues" evidence="3">
    <location>
        <begin position="1172"/>
        <end position="1189"/>
    </location>
</feature>
<dbReference type="InterPro" id="IPR001936">
    <property type="entry name" value="RasGAP_dom"/>
</dbReference>
<dbReference type="EMBL" id="AWGJ01000011">
    <property type="protein sequence ID" value="ODN74474.1"/>
    <property type="molecule type" value="Genomic_DNA"/>
</dbReference>
<proteinExistence type="predicted"/>
<dbReference type="Pfam" id="PF13716">
    <property type="entry name" value="CRAL_TRIO_2"/>
    <property type="match status" value="1"/>
</dbReference>
<evidence type="ECO:0000256" key="1">
    <source>
        <dbReference type="ARBA" id="ARBA00022468"/>
    </source>
</evidence>
<evidence type="ECO:0000259" key="4">
    <source>
        <dbReference type="PROSITE" id="PS50018"/>
    </source>
</evidence>
<dbReference type="InterPro" id="IPR036865">
    <property type="entry name" value="CRAL-TRIO_dom_sf"/>
</dbReference>
<accession>A0A1E3HDS1</accession>
<protein>
    <recommendedName>
        <fullName evidence="4">Ras-GAP domain-containing protein</fullName>
    </recommendedName>
</protein>